<keyword evidence="3" id="KW-1185">Reference proteome</keyword>
<protein>
    <submittedName>
        <fullName evidence="2">DinB superfamily protein</fullName>
    </submittedName>
</protein>
<dbReference type="SUPFAM" id="SSF109854">
    <property type="entry name" value="DinB/YfiT-like putative metalloenzymes"/>
    <property type="match status" value="1"/>
</dbReference>
<name>A0A1M4UYP4_9FLAO</name>
<feature type="domain" description="DinB-like" evidence="1">
    <location>
        <begin position="13"/>
        <end position="147"/>
    </location>
</feature>
<gene>
    <name evidence="2" type="ORF">SAMN03080594_101782</name>
</gene>
<evidence type="ECO:0000313" key="2">
    <source>
        <dbReference type="EMBL" id="SHE61743.1"/>
    </source>
</evidence>
<dbReference type="InterPro" id="IPR034660">
    <property type="entry name" value="DinB/YfiT-like"/>
</dbReference>
<evidence type="ECO:0000313" key="3">
    <source>
        <dbReference type="Proteomes" id="UP000184406"/>
    </source>
</evidence>
<dbReference type="RefSeq" id="WP_072860376.1">
    <property type="nucleotide sequence ID" value="NZ_FQUX01000001.1"/>
</dbReference>
<evidence type="ECO:0000259" key="1">
    <source>
        <dbReference type="Pfam" id="PF12867"/>
    </source>
</evidence>
<organism evidence="2 3">
    <name type="scientific">Arenibacter palladensis</name>
    <dbReference type="NCBI Taxonomy" id="237373"/>
    <lineage>
        <taxon>Bacteria</taxon>
        <taxon>Pseudomonadati</taxon>
        <taxon>Bacteroidota</taxon>
        <taxon>Flavobacteriia</taxon>
        <taxon>Flavobacteriales</taxon>
        <taxon>Flavobacteriaceae</taxon>
        <taxon>Arenibacter</taxon>
    </lineage>
</organism>
<dbReference type="EMBL" id="FQUX01000001">
    <property type="protein sequence ID" value="SHE61743.1"/>
    <property type="molecule type" value="Genomic_DNA"/>
</dbReference>
<reference evidence="3" key="1">
    <citation type="submission" date="2016-11" db="EMBL/GenBank/DDBJ databases">
        <authorList>
            <person name="Varghese N."/>
            <person name="Submissions S."/>
        </authorList>
    </citation>
    <scope>NUCLEOTIDE SEQUENCE [LARGE SCALE GENOMIC DNA]</scope>
    <source>
        <strain evidence="3">DSM 17539</strain>
    </source>
</reference>
<dbReference type="Proteomes" id="UP000184406">
    <property type="component" value="Unassembled WGS sequence"/>
</dbReference>
<dbReference type="Gene3D" id="1.20.120.450">
    <property type="entry name" value="dinb family like domain"/>
    <property type="match status" value="1"/>
</dbReference>
<dbReference type="Pfam" id="PF12867">
    <property type="entry name" value="DinB_2"/>
    <property type="match status" value="1"/>
</dbReference>
<proteinExistence type="predicted"/>
<dbReference type="InterPro" id="IPR024775">
    <property type="entry name" value="DinB-like"/>
</dbReference>
<sequence length="157" mass="17812">MSTLENAFDVTLQNRKRLYKFLKETPKEILLQIPQGFRNNIWWNIAHVVVTQQLLVYKFSGQAMKVNEALVEKFKKGTVPDGTATEEEIKQVADLLLPTVEWMQEDYGKGLFDGYTEYTTSANVTLSSVEDAIIFNVYHEGLHLGAILSLLNVVSKS</sequence>
<dbReference type="AlphaFoldDB" id="A0A1M4UYP4"/>
<accession>A0A1M4UYP4</accession>